<dbReference type="InterPro" id="IPR052193">
    <property type="entry name" value="Peptidase_C59"/>
</dbReference>
<organism evidence="4 5">
    <name type="scientific">Sphaerisporangium flaviroseum</name>
    <dbReference type="NCBI Taxonomy" id="509199"/>
    <lineage>
        <taxon>Bacteria</taxon>
        <taxon>Bacillati</taxon>
        <taxon>Actinomycetota</taxon>
        <taxon>Actinomycetes</taxon>
        <taxon>Streptosporangiales</taxon>
        <taxon>Streptosporangiaceae</taxon>
        <taxon>Sphaerisporangium</taxon>
    </lineage>
</organism>
<evidence type="ECO:0000313" key="5">
    <source>
        <dbReference type="Proteomes" id="UP001500888"/>
    </source>
</evidence>
<dbReference type="PANTHER" id="PTHR35527:SF2">
    <property type="entry name" value="HYDROLASE"/>
    <property type="match status" value="1"/>
</dbReference>
<comment type="similarity">
    <text evidence="1">Belongs to the peptidase C59 family.</text>
</comment>
<dbReference type="PANTHER" id="PTHR35527">
    <property type="entry name" value="CHOLOYLGLYCINE HYDROLASE"/>
    <property type="match status" value="1"/>
</dbReference>
<keyword evidence="5" id="KW-1185">Reference proteome</keyword>
<comment type="caution">
    <text evidence="4">The sequence shown here is derived from an EMBL/GenBank/DDBJ whole genome shotgun (WGS) entry which is preliminary data.</text>
</comment>
<gene>
    <name evidence="4" type="ORF">GCM10022226_40230</name>
</gene>
<protein>
    <recommendedName>
        <fullName evidence="3">Choloylglycine hydrolase/NAAA C-terminal domain-containing protein</fullName>
    </recommendedName>
</protein>
<evidence type="ECO:0000256" key="1">
    <source>
        <dbReference type="ARBA" id="ARBA00006625"/>
    </source>
</evidence>
<sequence>MQDSRAPGAVRQPLSPDHAASLATLRKVDDHPLWTMNFRGGYDPFATIVPALPPTAFGCSLFSAHGDPADPVFGRNFDFDHHPALLLFASPPNGHASVSMVDVSYLGVRSDAEFTTDAGRKALLKAPLLPFDGMNAKGLVVGMATVPEAEPGFDAKRRTVGSIRVMRLALDEAATVDEAIAVFERYNVDFTDGPPLHYMFSDAGGRSAIVEFVDGETVVRRGQGPWQAMVNFAFAGSTEQSRLADPRYRAAGETLEGAKGRLTAEQAMGLLDRVRQSHTQWSIVYGQKSGELRLATGRRYDTVHRFRLAMD</sequence>
<dbReference type="Pfam" id="PF02275">
    <property type="entry name" value="CBAH"/>
    <property type="match status" value="1"/>
</dbReference>
<dbReference type="Gene3D" id="3.60.60.10">
    <property type="entry name" value="Penicillin V Acylase, Chain A"/>
    <property type="match status" value="1"/>
</dbReference>
<evidence type="ECO:0000313" key="4">
    <source>
        <dbReference type="EMBL" id="GAA3815447.1"/>
    </source>
</evidence>
<evidence type="ECO:0000256" key="2">
    <source>
        <dbReference type="ARBA" id="ARBA00022801"/>
    </source>
</evidence>
<dbReference type="InterPro" id="IPR029132">
    <property type="entry name" value="CBAH/NAAA_C"/>
</dbReference>
<dbReference type="InterPro" id="IPR029055">
    <property type="entry name" value="Ntn_hydrolases_N"/>
</dbReference>
<accession>A0ABP7ID26</accession>
<reference evidence="5" key="1">
    <citation type="journal article" date="2019" name="Int. J. Syst. Evol. Microbiol.">
        <title>The Global Catalogue of Microorganisms (GCM) 10K type strain sequencing project: providing services to taxonomists for standard genome sequencing and annotation.</title>
        <authorList>
            <consortium name="The Broad Institute Genomics Platform"/>
            <consortium name="The Broad Institute Genome Sequencing Center for Infectious Disease"/>
            <person name="Wu L."/>
            <person name="Ma J."/>
        </authorList>
    </citation>
    <scope>NUCLEOTIDE SEQUENCE [LARGE SCALE GENOMIC DNA]</scope>
    <source>
        <strain evidence="5">JCM 16908</strain>
    </source>
</reference>
<evidence type="ECO:0000259" key="3">
    <source>
        <dbReference type="Pfam" id="PF02275"/>
    </source>
</evidence>
<keyword evidence="2" id="KW-0378">Hydrolase</keyword>
<dbReference type="SUPFAM" id="SSF56235">
    <property type="entry name" value="N-terminal nucleophile aminohydrolases (Ntn hydrolases)"/>
    <property type="match status" value="1"/>
</dbReference>
<dbReference type="EMBL" id="BAAAZR010000009">
    <property type="protein sequence ID" value="GAA3815447.1"/>
    <property type="molecule type" value="Genomic_DNA"/>
</dbReference>
<dbReference type="Proteomes" id="UP001500888">
    <property type="component" value="Unassembled WGS sequence"/>
</dbReference>
<name>A0ABP7ID26_9ACTN</name>
<dbReference type="RefSeq" id="WP_344942070.1">
    <property type="nucleotide sequence ID" value="NZ_BAAAZR010000009.1"/>
</dbReference>
<feature type="domain" description="Choloylglycine hydrolase/NAAA C-terminal" evidence="3">
    <location>
        <begin position="64"/>
        <end position="216"/>
    </location>
</feature>
<proteinExistence type="inferred from homology"/>